<keyword evidence="2" id="KW-1185">Reference proteome</keyword>
<evidence type="ECO:0000313" key="1">
    <source>
        <dbReference type="EMBL" id="KAF5930816.1"/>
    </source>
</evidence>
<accession>A0A7J7FUV6</accession>
<evidence type="ECO:0000313" key="2">
    <source>
        <dbReference type="Proteomes" id="UP000593564"/>
    </source>
</evidence>
<comment type="caution">
    <text evidence="1">The sequence shown here is derived from an EMBL/GenBank/DDBJ whole genome shotgun (WGS) entry which is preliminary data.</text>
</comment>
<sequence length="86" mass="10486">MVLSHMRSFLFNIYVYVYISPRRKNQMVVIFFRLFDHQLIKDNNNNNVTNIRPLDWSDHHEDNKCCVLDEVSYFNCYPTLQKWVTP</sequence>
<organism evidence="1 2">
    <name type="scientific">Camellia sinensis</name>
    <name type="common">Tea plant</name>
    <name type="synonym">Thea sinensis</name>
    <dbReference type="NCBI Taxonomy" id="4442"/>
    <lineage>
        <taxon>Eukaryota</taxon>
        <taxon>Viridiplantae</taxon>
        <taxon>Streptophyta</taxon>
        <taxon>Embryophyta</taxon>
        <taxon>Tracheophyta</taxon>
        <taxon>Spermatophyta</taxon>
        <taxon>Magnoliopsida</taxon>
        <taxon>eudicotyledons</taxon>
        <taxon>Gunneridae</taxon>
        <taxon>Pentapetalae</taxon>
        <taxon>asterids</taxon>
        <taxon>Ericales</taxon>
        <taxon>Theaceae</taxon>
        <taxon>Camellia</taxon>
    </lineage>
</organism>
<name>A0A7J7FUV6_CAMSI</name>
<dbReference type="EMBL" id="JACBKZ010000015">
    <property type="protein sequence ID" value="KAF5930816.1"/>
    <property type="molecule type" value="Genomic_DNA"/>
</dbReference>
<gene>
    <name evidence="1" type="ORF">HYC85_031689</name>
</gene>
<proteinExistence type="predicted"/>
<dbReference type="AlphaFoldDB" id="A0A7J7FUV6"/>
<dbReference type="Proteomes" id="UP000593564">
    <property type="component" value="Unassembled WGS sequence"/>
</dbReference>
<reference evidence="2" key="1">
    <citation type="journal article" date="2020" name="Nat. Commun.">
        <title>Genome assembly of wild tea tree DASZ reveals pedigree and selection history of tea varieties.</title>
        <authorList>
            <person name="Zhang W."/>
            <person name="Zhang Y."/>
            <person name="Qiu H."/>
            <person name="Guo Y."/>
            <person name="Wan H."/>
            <person name="Zhang X."/>
            <person name="Scossa F."/>
            <person name="Alseekh S."/>
            <person name="Zhang Q."/>
            <person name="Wang P."/>
            <person name="Xu L."/>
            <person name="Schmidt M.H."/>
            <person name="Jia X."/>
            <person name="Li D."/>
            <person name="Zhu A."/>
            <person name="Guo F."/>
            <person name="Chen W."/>
            <person name="Ni D."/>
            <person name="Usadel B."/>
            <person name="Fernie A.R."/>
            <person name="Wen W."/>
        </authorList>
    </citation>
    <scope>NUCLEOTIDE SEQUENCE [LARGE SCALE GENOMIC DNA]</scope>
    <source>
        <strain evidence="2">cv. G240</strain>
    </source>
</reference>
<reference evidence="1 2" key="2">
    <citation type="submission" date="2020-07" db="EMBL/GenBank/DDBJ databases">
        <title>Genome assembly of wild tea tree DASZ reveals pedigree and selection history of tea varieties.</title>
        <authorList>
            <person name="Zhang W."/>
        </authorList>
    </citation>
    <scope>NUCLEOTIDE SEQUENCE [LARGE SCALE GENOMIC DNA]</scope>
    <source>
        <strain evidence="2">cv. G240</strain>
        <tissue evidence="1">Leaf</tissue>
    </source>
</reference>
<protein>
    <submittedName>
        <fullName evidence="1">Uncharacterized protein</fullName>
    </submittedName>
</protein>